<keyword evidence="2" id="KW-1185">Reference proteome</keyword>
<sequence>MGEIRIHLTEKGKIKAETYINELIAKKKEILDAKLDTDYCTHIPSINDIEVSISCACKDFNFKEYRETYEVTDKYNADKPLVLEVDEDFTLHPLLGDFYKWNWHVFSEDEGVQEDDSNDWAIDVEGVGTISNTEMTLSPDVADDECMRVSIDGRYYYFG</sequence>
<dbReference type="EMBL" id="CP017832">
    <property type="protein sequence ID" value="AOZ97920.1"/>
    <property type="molecule type" value="Genomic_DNA"/>
</dbReference>
<dbReference type="KEGG" id="bhu:bhn_II121"/>
<dbReference type="Proteomes" id="UP000179284">
    <property type="component" value="Plasmid pNP144"/>
</dbReference>
<dbReference type="OrthoDB" id="9987595at2"/>
<evidence type="ECO:0000313" key="1">
    <source>
        <dbReference type="EMBL" id="AOZ97920.1"/>
    </source>
</evidence>
<dbReference type="RefSeq" id="WP_071177680.1">
    <property type="nucleotide sequence ID" value="NZ_CP017832.1"/>
</dbReference>
<name>A0A1D9P5S6_9FIRM</name>
<evidence type="ECO:0000313" key="2">
    <source>
        <dbReference type="Proteomes" id="UP000179284"/>
    </source>
</evidence>
<proteinExistence type="predicted"/>
<organism evidence="1 2">
    <name type="scientific">Butyrivibrio hungatei</name>
    <dbReference type="NCBI Taxonomy" id="185008"/>
    <lineage>
        <taxon>Bacteria</taxon>
        <taxon>Bacillati</taxon>
        <taxon>Bacillota</taxon>
        <taxon>Clostridia</taxon>
        <taxon>Lachnospirales</taxon>
        <taxon>Lachnospiraceae</taxon>
        <taxon>Butyrivibrio</taxon>
    </lineage>
</organism>
<keyword evidence="1" id="KW-0614">Plasmid</keyword>
<geneLocation type="plasmid" evidence="2">
    <name>pnp144</name>
</geneLocation>
<reference evidence="2" key="1">
    <citation type="submission" date="2016-10" db="EMBL/GenBank/DDBJ databases">
        <title>The complete genome sequence of the rumen bacterium Butyrivibrio hungatei MB2003.</title>
        <authorList>
            <person name="Palevich N."/>
            <person name="Kelly W.J."/>
            <person name="Leahy S.C."/>
            <person name="Altermann E."/>
            <person name="Rakonjac J."/>
            <person name="Attwood G.T."/>
        </authorList>
    </citation>
    <scope>NUCLEOTIDE SEQUENCE [LARGE SCALE GENOMIC DNA]</scope>
    <source>
        <strain evidence="2">MB2003</strain>
        <plasmid evidence="2">Plasmid pnp144</plasmid>
    </source>
</reference>
<protein>
    <submittedName>
        <fullName evidence="1">Uncharacterized protein</fullName>
    </submittedName>
</protein>
<dbReference type="AlphaFoldDB" id="A0A1D9P5S6"/>
<gene>
    <name evidence="1" type="ORF">bhn_II121</name>
</gene>
<accession>A0A1D9P5S6</accession>